<dbReference type="AlphaFoldDB" id="A0A1G2Q693"/>
<feature type="transmembrane region" description="Helical" evidence="1">
    <location>
        <begin position="94"/>
        <end position="117"/>
    </location>
</feature>
<evidence type="ECO:0008006" key="4">
    <source>
        <dbReference type="Google" id="ProtNLM"/>
    </source>
</evidence>
<gene>
    <name evidence="2" type="ORF">A2441_03705</name>
</gene>
<feature type="transmembrane region" description="Helical" evidence="1">
    <location>
        <begin position="63"/>
        <end position="82"/>
    </location>
</feature>
<protein>
    <recommendedName>
        <fullName evidence="4">Rod shape-determining protein MreD</fullName>
    </recommendedName>
</protein>
<evidence type="ECO:0000313" key="3">
    <source>
        <dbReference type="Proteomes" id="UP000178226"/>
    </source>
</evidence>
<dbReference type="Pfam" id="PF20221">
    <property type="entry name" value="DUF6580"/>
    <property type="match status" value="1"/>
</dbReference>
<feature type="transmembrane region" description="Helical" evidence="1">
    <location>
        <begin position="137"/>
        <end position="160"/>
    </location>
</feature>
<dbReference type="Proteomes" id="UP000178226">
    <property type="component" value="Unassembled WGS sequence"/>
</dbReference>
<evidence type="ECO:0000256" key="1">
    <source>
        <dbReference type="SAM" id="Phobius"/>
    </source>
</evidence>
<dbReference type="EMBL" id="MHTE01000042">
    <property type="protein sequence ID" value="OHA56074.1"/>
    <property type="molecule type" value="Genomic_DNA"/>
</dbReference>
<reference evidence="2 3" key="1">
    <citation type="journal article" date="2016" name="Nat. Commun.">
        <title>Thousands of microbial genomes shed light on interconnected biogeochemical processes in an aquifer system.</title>
        <authorList>
            <person name="Anantharaman K."/>
            <person name="Brown C.T."/>
            <person name="Hug L.A."/>
            <person name="Sharon I."/>
            <person name="Castelle C.J."/>
            <person name="Probst A.J."/>
            <person name="Thomas B.C."/>
            <person name="Singh A."/>
            <person name="Wilkins M.J."/>
            <person name="Karaoz U."/>
            <person name="Brodie E.L."/>
            <person name="Williams K.H."/>
            <person name="Hubbard S.S."/>
            <person name="Banfield J.F."/>
        </authorList>
    </citation>
    <scope>NUCLEOTIDE SEQUENCE [LARGE SCALE GENOMIC DNA]</scope>
</reference>
<organism evidence="2 3">
    <name type="scientific">Candidatus Veblenbacteria bacterium RIFOXYC2_FULL_42_11</name>
    <dbReference type="NCBI Taxonomy" id="1802428"/>
    <lineage>
        <taxon>Bacteria</taxon>
        <taxon>Candidatus Vebleniibacteriota</taxon>
    </lineage>
</organism>
<keyword evidence="1" id="KW-0812">Transmembrane</keyword>
<comment type="caution">
    <text evidence="2">The sequence shown here is derived from an EMBL/GenBank/DDBJ whole genome shotgun (WGS) entry which is preliminary data.</text>
</comment>
<dbReference type="STRING" id="1802428.A2441_03705"/>
<keyword evidence="1" id="KW-1133">Transmembrane helix</keyword>
<name>A0A1G2Q693_9BACT</name>
<accession>A0A1G2Q693</accession>
<keyword evidence="1" id="KW-0472">Membrane</keyword>
<dbReference type="InterPro" id="IPR046487">
    <property type="entry name" value="DUF6580"/>
</dbReference>
<evidence type="ECO:0000313" key="2">
    <source>
        <dbReference type="EMBL" id="OHA56074.1"/>
    </source>
</evidence>
<proteinExistence type="predicted"/>
<sequence length="182" mass="20098">MKNKIIISVVLIGLVVAGRLMPHVWNATPLIAVCLLAGYVLPRKWAIGVPLVAMFISDLSLGFYHLPIMLTVYGSLAIMTLFGSWIKEIKPHKVLAASLASSTFFFITTNFAVWASGTWYPKTSAGLLLAYEMGIPFFRNMALGDLVFSGVMFGAWIIMYNVENKKITNKSISQKIISNYNG</sequence>